<keyword evidence="2" id="KW-1185">Reference proteome</keyword>
<evidence type="ECO:0000313" key="2">
    <source>
        <dbReference type="Proteomes" id="UP000467305"/>
    </source>
</evidence>
<keyword evidence="1" id="KW-0378">Hydrolase</keyword>
<reference evidence="1 2" key="1">
    <citation type="submission" date="2019-09" db="EMBL/GenBank/DDBJ databases">
        <authorList>
            <person name="Cao W.R."/>
        </authorList>
    </citation>
    <scope>NUCLEOTIDE SEQUENCE [LARGE SCALE GENOMIC DNA]</scope>
    <source>
        <strain evidence="2">a4</strain>
    </source>
</reference>
<evidence type="ECO:0000313" key="1">
    <source>
        <dbReference type="EMBL" id="KAB1159847.1"/>
    </source>
</evidence>
<dbReference type="RefSeq" id="WP_150899091.1">
    <property type="nucleotide sequence ID" value="NZ_CBDCSN010000003.1"/>
</dbReference>
<accession>A0A7J5AQQ3</accession>
<name>A0A7J5AQQ3_9FLAO</name>
<dbReference type="EMBL" id="WAAU01000008">
    <property type="protein sequence ID" value="KAB1159847.1"/>
    <property type="molecule type" value="Genomic_DNA"/>
</dbReference>
<dbReference type="SUPFAM" id="SSF53474">
    <property type="entry name" value="alpha/beta-Hydrolases"/>
    <property type="match status" value="1"/>
</dbReference>
<dbReference type="OrthoDB" id="659408at2"/>
<proteinExistence type="predicted"/>
<organism evidence="1 2">
    <name type="scientific">Tenacibaculum aiptasiae</name>
    <dbReference type="NCBI Taxonomy" id="426481"/>
    <lineage>
        <taxon>Bacteria</taxon>
        <taxon>Pseudomonadati</taxon>
        <taxon>Bacteroidota</taxon>
        <taxon>Flavobacteriia</taxon>
        <taxon>Flavobacteriales</taxon>
        <taxon>Flavobacteriaceae</taxon>
        <taxon>Tenacibaculum</taxon>
    </lineage>
</organism>
<dbReference type="InterPro" id="IPR029058">
    <property type="entry name" value="AB_hydrolase_fold"/>
</dbReference>
<protein>
    <submittedName>
        <fullName evidence="1">Alpha/beta hydrolase</fullName>
    </submittedName>
</protein>
<dbReference type="AlphaFoldDB" id="A0A7J5AQQ3"/>
<dbReference type="Gene3D" id="3.40.50.1820">
    <property type="entry name" value="alpha/beta hydrolase"/>
    <property type="match status" value="1"/>
</dbReference>
<sequence>MAKTHVYFVPGLAANIKIFEYLSLSDEHFELHYLSWILPKSLNETIEEYAQRMCANIQHKNPILVGVSFGGVMVQEMSKLINCKKVILISSIKTNKELPKRLKIAQITRAYKLFPSNIIANIESYEHYFFNDYLKKRAELYKLYLSIRDKDYLQWAIYNVLHWQQEEPLKNVIHIHGNKDEVFPVKHIENYIEVENGTHIMILNKAKTISKILEKECFLNA</sequence>
<dbReference type="Proteomes" id="UP000467305">
    <property type="component" value="Unassembled WGS sequence"/>
</dbReference>
<gene>
    <name evidence="1" type="ORF">F7018_05915</name>
</gene>
<comment type="caution">
    <text evidence="1">The sequence shown here is derived from an EMBL/GenBank/DDBJ whole genome shotgun (WGS) entry which is preliminary data.</text>
</comment>
<dbReference type="GO" id="GO:0016787">
    <property type="term" value="F:hydrolase activity"/>
    <property type="evidence" value="ECO:0007669"/>
    <property type="project" value="UniProtKB-KW"/>
</dbReference>